<dbReference type="AlphaFoldDB" id="A0A0F7SA96"/>
<dbReference type="OrthoDB" id="6019648at2759"/>
<evidence type="ECO:0000313" key="3">
    <source>
        <dbReference type="EMBL" id="CDW99206.1"/>
    </source>
</evidence>
<feature type="signal peptide" evidence="1">
    <location>
        <begin position="1"/>
        <end position="26"/>
    </location>
</feature>
<reference evidence="3" key="1">
    <citation type="submission" date="2014-06" db="EMBL/GenBank/DDBJ databases">
        <authorList>
            <person name="Berkman J.Paul."/>
        </authorList>
    </citation>
    <scope>NUCLEOTIDE SEQUENCE [LARGE SCALE GENOMIC DNA]</scope>
</reference>
<name>A0A0F7SA96_9BASI</name>
<evidence type="ECO:0000313" key="2">
    <source>
        <dbReference type="EMBL" id="CDU22639.1"/>
    </source>
</evidence>
<dbReference type="EMBL" id="LK056657">
    <property type="protein sequence ID" value="CDU22639.1"/>
    <property type="molecule type" value="Genomic_DNA"/>
</dbReference>
<keyword evidence="1" id="KW-0732">Signal</keyword>
<reference evidence="2" key="3">
    <citation type="submission" date="2014-06" db="EMBL/GenBank/DDBJ databases">
        <authorList>
            <person name="Ju J."/>
            <person name="Zhang J."/>
        </authorList>
    </citation>
    <scope>NUCLEOTIDE SEQUENCE</scope>
    <source>
        <strain evidence="2">SscI8</strain>
    </source>
</reference>
<reference evidence="4" key="2">
    <citation type="submission" date="2014-06" db="EMBL/GenBank/DDBJ databases">
        <authorList>
            <person name="Berkman P.J."/>
        </authorList>
    </citation>
    <scope>NUCLEOTIDE SEQUENCE [LARGE SCALE GENOMIC DNA]</scope>
</reference>
<keyword evidence="4" id="KW-1185">Reference proteome</keyword>
<proteinExistence type="predicted"/>
<evidence type="ECO:0000256" key="1">
    <source>
        <dbReference type="SAM" id="SignalP"/>
    </source>
</evidence>
<evidence type="ECO:0000313" key="4">
    <source>
        <dbReference type="Proteomes" id="UP000242770"/>
    </source>
</evidence>
<organism evidence="3 4">
    <name type="scientific">Sporisorium scitamineum</name>
    <dbReference type="NCBI Taxonomy" id="49012"/>
    <lineage>
        <taxon>Eukaryota</taxon>
        <taxon>Fungi</taxon>
        <taxon>Dikarya</taxon>
        <taxon>Basidiomycota</taxon>
        <taxon>Ustilaginomycotina</taxon>
        <taxon>Ustilaginomycetes</taxon>
        <taxon>Ustilaginales</taxon>
        <taxon>Ustilaginaceae</taxon>
        <taxon>Sporisorium</taxon>
    </lineage>
</organism>
<feature type="chain" id="PRO_5015039144" description="Reverse transcriptase domain-containing protein" evidence="1">
    <location>
        <begin position="27"/>
        <end position="149"/>
    </location>
</feature>
<accession>A0A0F7SA96</accession>
<evidence type="ECO:0008006" key="5">
    <source>
        <dbReference type="Google" id="ProtNLM"/>
    </source>
</evidence>
<gene>
    <name evidence="3" type="primary">SSCI71760.1</name>
    <name evidence="2" type="ORF">SPSC_01269</name>
</gene>
<dbReference type="EMBL" id="CCFA01004316">
    <property type="protein sequence ID" value="CDW99206.1"/>
    <property type="molecule type" value="Genomic_DNA"/>
</dbReference>
<dbReference type="Proteomes" id="UP000242770">
    <property type="component" value="Unassembled WGS sequence"/>
</dbReference>
<sequence length="149" mass="16480">MLTFGGSSSPWFFNLMAKFLHWLVAACIPPNWPFNHYLNDTFGTIPGSNLDQALLPVHTLALATKALGLHLLPKKTFGNITKLEILGVEVDLVAQTMGISNEHHAHILSQCCTLLQQQTANILDMQCMPVQYHSLQPLKPPLSLMASLH</sequence>
<protein>
    <recommendedName>
        <fullName evidence="5">Reverse transcriptase domain-containing protein</fullName>
    </recommendedName>
</protein>